<dbReference type="PANTHER" id="PTHR23183:SF0">
    <property type="entry name" value="NUCLEOLAR PROTEIN 14"/>
    <property type="match status" value="1"/>
</dbReference>
<dbReference type="InParanoid" id="A0A1S3BDK2"/>
<dbReference type="GeneID" id="103488454"/>
<dbReference type="eggNOG" id="KOG2147">
    <property type="taxonomic scope" value="Eukaryota"/>
</dbReference>
<evidence type="ECO:0000313" key="10">
    <source>
        <dbReference type="RefSeq" id="XP_008445433.1"/>
    </source>
</evidence>
<feature type="region of interest" description="Disordered" evidence="8">
    <location>
        <begin position="1"/>
        <end position="35"/>
    </location>
</feature>
<comment type="function">
    <text evidence="6">Involved in nucleolar processing of pre-18S ribosomal RNA. Has a role in the nuclear export of 40S pre-ribosomal subunit to the cytoplasm.</text>
</comment>
<keyword evidence="7" id="KW-0175">Coiled coil</keyword>
<feature type="region of interest" description="Disordered" evidence="8">
    <location>
        <begin position="296"/>
        <end position="507"/>
    </location>
</feature>
<comment type="similarity">
    <text evidence="2">Belongs to the NOP14 family.</text>
</comment>
<comment type="subcellular location">
    <subcellularLocation>
        <location evidence="1">Nucleus</location>
        <location evidence="1">Nucleolus</location>
    </subcellularLocation>
</comment>
<evidence type="ECO:0000256" key="7">
    <source>
        <dbReference type="SAM" id="Coils"/>
    </source>
</evidence>
<evidence type="ECO:0000256" key="1">
    <source>
        <dbReference type="ARBA" id="ARBA00004604"/>
    </source>
</evidence>
<evidence type="ECO:0000313" key="9">
    <source>
        <dbReference type="Proteomes" id="UP001652600"/>
    </source>
</evidence>
<feature type="compositionally biased region" description="Basic and acidic residues" evidence="8">
    <location>
        <begin position="887"/>
        <end position="920"/>
    </location>
</feature>
<dbReference type="OrthoDB" id="441771at2759"/>
<dbReference type="Pfam" id="PF04147">
    <property type="entry name" value="Nop14"/>
    <property type="match status" value="1"/>
</dbReference>
<keyword evidence="3" id="KW-0690">Ribosome biogenesis</keyword>
<dbReference type="FunCoup" id="A0A1S3BDK2">
    <property type="interactions" value="3184"/>
</dbReference>
<dbReference type="AlphaFoldDB" id="A0A1S3BDK2"/>
<organism evidence="9 10">
    <name type="scientific">Cucumis melo</name>
    <name type="common">Muskmelon</name>
    <dbReference type="NCBI Taxonomy" id="3656"/>
    <lineage>
        <taxon>Eukaryota</taxon>
        <taxon>Viridiplantae</taxon>
        <taxon>Streptophyta</taxon>
        <taxon>Embryophyta</taxon>
        <taxon>Tracheophyta</taxon>
        <taxon>Spermatophyta</taxon>
        <taxon>Magnoliopsida</taxon>
        <taxon>eudicotyledons</taxon>
        <taxon>Gunneridae</taxon>
        <taxon>Pentapetalae</taxon>
        <taxon>rosids</taxon>
        <taxon>fabids</taxon>
        <taxon>Cucurbitales</taxon>
        <taxon>Cucurbitaceae</taxon>
        <taxon>Benincaseae</taxon>
        <taxon>Cucumis</taxon>
    </lineage>
</organism>
<feature type="compositionally biased region" description="Basic and acidic residues" evidence="8">
    <location>
        <begin position="452"/>
        <end position="472"/>
    </location>
</feature>
<dbReference type="PANTHER" id="PTHR23183">
    <property type="entry name" value="NOP14"/>
    <property type="match status" value="1"/>
</dbReference>
<feature type="compositionally biased region" description="Basic residues" evidence="8">
    <location>
        <begin position="15"/>
        <end position="24"/>
    </location>
</feature>
<protein>
    <submittedName>
        <fullName evidence="10">Uncharacterized protein LOC103488454 isoform X1</fullName>
    </submittedName>
</protein>
<keyword evidence="4" id="KW-0698">rRNA processing</keyword>
<dbReference type="Proteomes" id="UP001652600">
    <property type="component" value="Chromosome 3"/>
</dbReference>
<reference evidence="10" key="1">
    <citation type="submission" date="2025-08" db="UniProtKB">
        <authorList>
            <consortium name="RefSeq"/>
        </authorList>
    </citation>
    <scope>IDENTIFICATION</scope>
    <source>
        <tissue evidence="10">Stem</tissue>
    </source>
</reference>
<evidence type="ECO:0000256" key="6">
    <source>
        <dbReference type="ARBA" id="ARBA00024695"/>
    </source>
</evidence>
<sequence>MAKLSVRSSSNNDKKGKKKKKKSSGPKALTMKVSAPKANPFESIWSHRKFDVLGKKRKGEERRIGLARSLAIEKRKKTLLKEYERSRKSTEFSDKRIGEWDEELGEFDKAILRSQRELKRKLHKSSKFNLSDGEEDDYFGTQNLGALPANDDFEDEIIPDDDDDEAAAAETNKGAYRDTQQQGRLLEGEDIKRKSKKEVMEEVIAKSKFFKAQKAKDKEENEQLVEELDKKFESLVQSEALLSLTGSGNSNALKALVQKSVSNEHLKKDNLPAAGRTENFNQEKPDAFDRLVKEMAMEIRARPSDRTKSPEEIAQEERERLELLEEERQKRMLAPDNSSDEEDDAENAFVGKQKYISGDDLGDSFTLDDEHNHKKGWVDEILGRKDADGTESEGDDSAEDSDGSQDDEDGDSDDESEEDDSSHGVKHSLKDWEQSDDDILDTKSEDDEEASEGGKEQDEVHPKGIVDHDGPKKAHKSSIAKSSKDDGISEDTKKLKKDTKHQSKPELPYIIDAPESFDQFLSLLANCSNSDIILIIGRIRASNAIQLTEKNLEKMQRFYGILLQYFAVSANKKPLNVELLNLLFKPLMEMSMEIPFYAATCARMRISRTHQHFCAQNKSPEISSWPSSKTLILLRLWTMIFPCSDYNHVVITPTILLMCEYLMRCPIVTCRDIAIGAFLCSLLLYVARQSSKFCPEAINFLRTLLAAAVSSSSSPQNSQQICHLVDPQALGKLLHIQNPTNEITPLNFFFIMDLTEDSLVFSSDNFRAGLLSTVTETLDGFVNIYGQLKSFPEIFLPISTILHELAKQENMPDVLQNKFRKVAEAIEAKAEEHYMGRQPLRMRKQKAVPIKLLNPKFEENFVRGRDYDPDRERAERRKMQKLLKRETKGAARELRKDNHFLSEVKARDKAREDEERAEKYKKARTFLEAQEHAFKSGQLGNGRKRRK</sequence>
<evidence type="ECO:0000256" key="4">
    <source>
        <dbReference type="ARBA" id="ARBA00022552"/>
    </source>
</evidence>
<dbReference type="GO" id="GO:0032040">
    <property type="term" value="C:small-subunit processome"/>
    <property type="evidence" value="ECO:0007669"/>
    <property type="project" value="InterPro"/>
</dbReference>
<gene>
    <name evidence="10" type="primary">LOC103488454</name>
</gene>
<feature type="region of interest" description="Disordered" evidence="8">
    <location>
        <begin position="887"/>
        <end position="947"/>
    </location>
</feature>
<dbReference type="GO" id="GO:0030692">
    <property type="term" value="C:Noc4p-Nop14p complex"/>
    <property type="evidence" value="ECO:0007669"/>
    <property type="project" value="TreeGrafter"/>
</dbReference>
<keyword evidence="9" id="KW-1185">Reference proteome</keyword>
<dbReference type="RefSeq" id="XP_008445433.1">
    <property type="nucleotide sequence ID" value="XM_008447211.3"/>
</dbReference>
<feature type="region of interest" description="Disordered" evidence="8">
    <location>
        <begin position="139"/>
        <end position="191"/>
    </location>
</feature>
<name>A0A1S3BDK2_CUCME</name>
<feature type="compositionally biased region" description="Acidic residues" evidence="8">
    <location>
        <begin position="434"/>
        <end position="451"/>
    </location>
</feature>
<evidence type="ECO:0000256" key="5">
    <source>
        <dbReference type="ARBA" id="ARBA00023242"/>
    </source>
</evidence>
<evidence type="ECO:0000256" key="3">
    <source>
        <dbReference type="ARBA" id="ARBA00022517"/>
    </source>
</evidence>
<evidence type="ECO:0000256" key="8">
    <source>
        <dbReference type="SAM" id="MobiDB-lite"/>
    </source>
</evidence>
<dbReference type="GO" id="GO:0030490">
    <property type="term" value="P:maturation of SSU-rRNA"/>
    <property type="evidence" value="ECO:0007669"/>
    <property type="project" value="TreeGrafter"/>
</dbReference>
<feature type="compositionally biased region" description="Basic and acidic residues" evidence="8">
    <location>
        <begin position="368"/>
        <end position="388"/>
    </location>
</feature>
<feature type="compositionally biased region" description="Acidic residues" evidence="8">
    <location>
        <begin position="389"/>
        <end position="420"/>
    </location>
</feature>
<dbReference type="KEGG" id="cmo:103488454"/>
<feature type="compositionally biased region" description="Basic and acidic residues" evidence="8">
    <location>
        <begin position="296"/>
        <end position="330"/>
    </location>
</feature>
<proteinExistence type="inferred from homology"/>
<feature type="compositionally biased region" description="Basic and acidic residues" evidence="8">
    <location>
        <begin position="482"/>
        <end position="493"/>
    </location>
</feature>
<keyword evidence="5" id="KW-0539">Nucleus</keyword>
<feature type="compositionally biased region" description="Acidic residues" evidence="8">
    <location>
        <begin position="151"/>
        <end position="167"/>
    </location>
</feature>
<accession>A0A1S3BDK2</accession>
<evidence type="ECO:0000256" key="2">
    <source>
        <dbReference type="ARBA" id="ARBA00007466"/>
    </source>
</evidence>
<feature type="coiled-coil region" evidence="7">
    <location>
        <begin position="211"/>
        <end position="238"/>
    </location>
</feature>
<dbReference type="InterPro" id="IPR007276">
    <property type="entry name" value="Nop14"/>
</dbReference>